<dbReference type="CDD" id="cd03316">
    <property type="entry name" value="MR_like"/>
    <property type="match status" value="1"/>
</dbReference>
<dbReference type="InterPro" id="IPR013342">
    <property type="entry name" value="Mandelate_racemase_C"/>
</dbReference>
<evidence type="ECO:0000256" key="3">
    <source>
        <dbReference type="ARBA" id="ARBA00022842"/>
    </source>
</evidence>
<dbReference type="Gene3D" id="3.20.20.120">
    <property type="entry name" value="Enolase-like C-terminal domain"/>
    <property type="match status" value="1"/>
</dbReference>
<keyword evidence="5" id="KW-0413">Isomerase</keyword>
<dbReference type="InterPro" id="IPR029065">
    <property type="entry name" value="Enolase_C-like"/>
</dbReference>
<dbReference type="Pfam" id="PF02746">
    <property type="entry name" value="MR_MLE_N"/>
    <property type="match status" value="1"/>
</dbReference>
<dbReference type="InterPro" id="IPR036849">
    <property type="entry name" value="Enolase-like_C_sf"/>
</dbReference>
<evidence type="ECO:0000256" key="2">
    <source>
        <dbReference type="ARBA" id="ARBA00022723"/>
    </source>
</evidence>
<dbReference type="Pfam" id="PF13378">
    <property type="entry name" value="MR_MLE_C"/>
    <property type="match status" value="1"/>
</dbReference>
<organism evidence="5 6">
    <name type="scientific">Primorskyibacter flagellatus</name>
    <dbReference type="NCBI Taxonomy" id="1387277"/>
    <lineage>
        <taxon>Bacteria</taxon>
        <taxon>Pseudomonadati</taxon>
        <taxon>Pseudomonadota</taxon>
        <taxon>Alphaproteobacteria</taxon>
        <taxon>Rhodobacterales</taxon>
        <taxon>Roseobacteraceae</taxon>
        <taxon>Primorskyibacter</taxon>
    </lineage>
</organism>
<dbReference type="GO" id="GO:0016052">
    <property type="term" value="P:carbohydrate catabolic process"/>
    <property type="evidence" value="ECO:0007669"/>
    <property type="project" value="TreeGrafter"/>
</dbReference>
<gene>
    <name evidence="5" type="ORF">GCM10011360_10160</name>
</gene>
<dbReference type="AlphaFoldDB" id="A0A917A3R2"/>
<dbReference type="InterPro" id="IPR013341">
    <property type="entry name" value="Mandelate_racemase_N_dom"/>
</dbReference>
<dbReference type="GO" id="GO:0000287">
    <property type="term" value="F:magnesium ion binding"/>
    <property type="evidence" value="ECO:0007669"/>
    <property type="project" value="TreeGrafter"/>
</dbReference>
<evidence type="ECO:0000313" key="5">
    <source>
        <dbReference type="EMBL" id="GGE23540.1"/>
    </source>
</evidence>
<evidence type="ECO:0000259" key="4">
    <source>
        <dbReference type="SMART" id="SM00922"/>
    </source>
</evidence>
<dbReference type="PANTHER" id="PTHR13794">
    <property type="entry name" value="ENOLASE SUPERFAMILY, MANDELATE RACEMASE"/>
    <property type="match status" value="1"/>
</dbReference>
<dbReference type="SFLD" id="SFLDG00179">
    <property type="entry name" value="mandelate_racemase"/>
    <property type="match status" value="1"/>
</dbReference>
<proteinExistence type="predicted"/>
<protein>
    <submittedName>
        <fullName evidence="5">Isomerase</fullName>
    </submittedName>
</protein>
<name>A0A917A3R2_9RHOB</name>
<comment type="caution">
    <text evidence="5">The sequence shown here is derived from an EMBL/GenBank/DDBJ whole genome shotgun (WGS) entry which is preliminary data.</text>
</comment>
<sequence length="398" mass="44409">MPVLDRIELYLVRTPLPAPHRPSWIPGLVRTQVSMILARFITDEGVEGWSGFPASGRERAGLGDQLSGLFLGQDITDIDFVAERIGIMAAGGSFNWWIEPAFWDIKAKMAGVPLYRLLGGTDDRIPLYASGGEIKDLGARREEAEARLSEGFTTMKVRVHDFDEAVDIAQITDIAQHMQGRMRIAVDVNQAFRLTASGDAPQWSLDRAKRFCDAAADAGLAWVEEPLFGEWHEEMAALSAYSRVPVAGSELHLMGYSEVARMMRMGCYSIYQPDVMWAGGVGQVMKLGQLAKEMGTRFTPHCWSNGFGFIANAHVFAASGFAATELFEYPLAPPGWIPEARDMIFTAPFLHEDAWFHMPQTPGLGFDIDMKALETHGRCYYRASRREVHWMPEVLADW</sequence>
<dbReference type="GO" id="GO:0016853">
    <property type="term" value="F:isomerase activity"/>
    <property type="evidence" value="ECO:0007669"/>
    <property type="project" value="UniProtKB-KW"/>
</dbReference>
<dbReference type="SMART" id="SM00922">
    <property type="entry name" value="MR_MLE"/>
    <property type="match status" value="1"/>
</dbReference>
<keyword evidence="3" id="KW-0460">Magnesium</keyword>
<dbReference type="SUPFAM" id="SSF54826">
    <property type="entry name" value="Enolase N-terminal domain-like"/>
    <property type="match status" value="1"/>
</dbReference>
<dbReference type="InterPro" id="IPR046945">
    <property type="entry name" value="RHMD-like"/>
</dbReference>
<comment type="cofactor">
    <cofactor evidence="1">
        <name>Mg(2+)</name>
        <dbReference type="ChEBI" id="CHEBI:18420"/>
    </cofactor>
</comment>
<reference evidence="6" key="1">
    <citation type="journal article" date="2019" name="Int. J. Syst. Evol. Microbiol.">
        <title>The Global Catalogue of Microorganisms (GCM) 10K type strain sequencing project: providing services to taxonomists for standard genome sequencing and annotation.</title>
        <authorList>
            <consortium name="The Broad Institute Genomics Platform"/>
            <consortium name="The Broad Institute Genome Sequencing Center for Infectious Disease"/>
            <person name="Wu L."/>
            <person name="Ma J."/>
        </authorList>
    </citation>
    <scope>NUCLEOTIDE SEQUENCE [LARGE SCALE GENOMIC DNA]</scope>
    <source>
        <strain evidence="6">CGMCC 1.12664</strain>
    </source>
</reference>
<accession>A0A917A3R2</accession>
<evidence type="ECO:0000313" key="6">
    <source>
        <dbReference type="Proteomes" id="UP000612855"/>
    </source>
</evidence>
<keyword evidence="6" id="KW-1185">Reference proteome</keyword>
<dbReference type="SFLD" id="SFLDS00001">
    <property type="entry name" value="Enolase"/>
    <property type="match status" value="1"/>
</dbReference>
<dbReference type="Proteomes" id="UP000612855">
    <property type="component" value="Unassembled WGS sequence"/>
</dbReference>
<dbReference type="SUPFAM" id="SSF51604">
    <property type="entry name" value="Enolase C-terminal domain-like"/>
    <property type="match status" value="1"/>
</dbReference>
<dbReference type="PANTHER" id="PTHR13794:SF58">
    <property type="entry name" value="MITOCHONDRIAL ENOLASE SUPERFAMILY MEMBER 1"/>
    <property type="match status" value="1"/>
</dbReference>
<dbReference type="Gene3D" id="3.30.390.10">
    <property type="entry name" value="Enolase-like, N-terminal domain"/>
    <property type="match status" value="1"/>
</dbReference>
<keyword evidence="2" id="KW-0479">Metal-binding</keyword>
<dbReference type="InterPro" id="IPR029017">
    <property type="entry name" value="Enolase-like_N"/>
</dbReference>
<dbReference type="GO" id="GO:0016836">
    <property type="term" value="F:hydro-lyase activity"/>
    <property type="evidence" value="ECO:0007669"/>
    <property type="project" value="TreeGrafter"/>
</dbReference>
<dbReference type="RefSeq" id="WP_188476581.1">
    <property type="nucleotide sequence ID" value="NZ_BMFJ01000001.1"/>
</dbReference>
<evidence type="ECO:0000256" key="1">
    <source>
        <dbReference type="ARBA" id="ARBA00001946"/>
    </source>
</evidence>
<dbReference type="EMBL" id="BMFJ01000001">
    <property type="protein sequence ID" value="GGE23540.1"/>
    <property type="molecule type" value="Genomic_DNA"/>
</dbReference>
<feature type="domain" description="Mandelate racemase/muconate lactonizing enzyme C-terminal" evidence="4">
    <location>
        <begin position="137"/>
        <end position="245"/>
    </location>
</feature>